<evidence type="ECO:0000256" key="1">
    <source>
        <dbReference type="SAM" id="Phobius"/>
    </source>
</evidence>
<proteinExistence type="predicted"/>
<keyword evidence="1" id="KW-1133">Transmembrane helix</keyword>
<protein>
    <submittedName>
        <fullName evidence="2">Uncharacterized protein</fullName>
    </submittedName>
</protein>
<keyword evidence="1" id="KW-0472">Membrane</keyword>
<dbReference type="EMBL" id="BNBF01000004">
    <property type="protein sequence ID" value="GHG42494.1"/>
    <property type="molecule type" value="Genomic_DNA"/>
</dbReference>
<comment type="caution">
    <text evidence="2">The sequence shown here is derived from an EMBL/GenBank/DDBJ whole genome shotgun (WGS) entry which is preliminary data.</text>
</comment>
<organism evidence="2 3">
    <name type="scientific">Streptomyces capoamus</name>
    <dbReference type="NCBI Taxonomy" id="68183"/>
    <lineage>
        <taxon>Bacteria</taxon>
        <taxon>Bacillati</taxon>
        <taxon>Actinomycetota</taxon>
        <taxon>Actinomycetes</taxon>
        <taxon>Kitasatosporales</taxon>
        <taxon>Streptomycetaceae</taxon>
        <taxon>Streptomyces</taxon>
    </lineage>
</organism>
<evidence type="ECO:0000313" key="3">
    <source>
        <dbReference type="Proteomes" id="UP000619355"/>
    </source>
</evidence>
<keyword evidence="3" id="KW-1185">Reference proteome</keyword>
<gene>
    <name evidence="2" type="ORF">GCM10018980_18290</name>
</gene>
<feature type="transmembrane region" description="Helical" evidence="1">
    <location>
        <begin position="32"/>
        <end position="53"/>
    </location>
</feature>
<dbReference type="Proteomes" id="UP000619355">
    <property type="component" value="Unassembled WGS sequence"/>
</dbReference>
<evidence type="ECO:0000313" key="2">
    <source>
        <dbReference type="EMBL" id="GHG42494.1"/>
    </source>
</evidence>
<dbReference type="AlphaFoldDB" id="A0A919C4X4"/>
<accession>A0A919C4X4</accession>
<reference evidence="3" key="1">
    <citation type="journal article" date="2019" name="Int. J. Syst. Evol. Microbiol.">
        <title>The Global Catalogue of Microorganisms (GCM) 10K type strain sequencing project: providing services to taxonomists for standard genome sequencing and annotation.</title>
        <authorList>
            <consortium name="The Broad Institute Genomics Platform"/>
            <consortium name="The Broad Institute Genome Sequencing Center for Infectious Disease"/>
            <person name="Wu L."/>
            <person name="Ma J."/>
        </authorList>
    </citation>
    <scope>NUCLEOTIDE SEQUENCE [LARGE SCALE GENOMIC DNA]</scope>
    <source>
        <strain evidence="3">JCM 4253</strain>
    </source>
</reference>
<sequence length="66" mass="6697">MLALRIAVALMLLVGAAAILLSLTGDGGHAPAFPLVLGITAVGCGAVLMVLMARGSRRAGTRRDLR</sequence>
<keyword evidence="1" id="KW-0812">Transmembrane</keyword>
<name>A0A919C4X4_9ACTN</name>